<keyword evidence="3" id="KW-0963">Cytoplasm</keyword>
<comment type="function">
    <text evidence="3">Required for maturation of urease via the functional incorporation of the urease nickel metallocenter.</text>
</comment>
<dbReference type="RefSeq" id="WP_033358506.1">
    <property type="nucleotide sequence ID" value="NZ_CP073767.1"/>
</dbReference>
<dbReference type="GO" id="GO:0005737">
    <property type="term" value="C:cytoplasm"/>
    <property type="evidence" value="ECO:0007669"/>
    <property type="project" value="UniProtKB-SubCell"/>
</dbReference>
<organism evidence="4 5">
    <name type="scientific">Dactylosporangium aurantiacum</name>
    <dbReference type="NCBI Taxonomy" id="35754"/>
    <lineage>
        <taxon>Bacteria</taxon>
        <taxon>Bacillati</taxon>
        <taxon>Actinomycetota</taxon>
        <taxon>Actinomycetes</taxon>
        <taxon>Micromonosporales</taxon>
        <taxon>Micromonosporaceae</taxon>
        <taxon>Dactylosporangium</taxon>
    </lineage>
</organism>
<evidence type="ECO:0000313" key="4">
    <source>
        <dbReference type="EMBL" id="UWZ55699.1"/>
    </source>
</evidence>
<dbReference type="GO" id="GO:0016151">
    <property type="term" value="F:nickel cation binding"/>
    <property type="evidence" value="ECO:0007669"/>
    <property type="project" value="UniProtKB-UniRule"/>
</dbReference>
<comment type="similarity">
    <text evidence="3">Belongs to the UreF family.</text>
</comment>
<dbReference type="PIRSF" id="PIRSF009467">
    <property type="entry name" value="Ureas_acces_UreF"/>
    <property type="match status" value="1"/>
</dbReference>
<dbReference type="PANTHER" id="PTHR33620">
    <property type="entry name" value="UREASE ACCESSORY PROTEIN F"/>
    <property type="match status" value="1"/>
</dbReference>
<dbReference type="InterPro" id="IPR002639">
    <property type="entry name" value="UreF"/>
</dbReference>
<reference evidence="4" key="1">
    <citation type="submission" date="2021-04" db="EMBL/GenBank/DDBJ databases">
        <title>Dactylosporangium aurantiacum NRRL B-8018 full assembly.</title>
        <authorList>
            <person name="Hartkoorn R.C."/>
            <person name="Beaudoing E."/>
            <person name="Hot D."/>
        </authorList>
    </citation>
    <scope>NUCLEOTIDE SEQUENCE</scope>
    <source>
        <strain evidence="4">NRRL B-8018</strain>
    </source>
</reference>
<keyword evidence="1 3" id="KW-0996">Nickel insertion</keyword>
<dbReference type="Proteomes" id="UP001058003">
    <property type="component" value="Chromosome"/>
</dbReference>
<dbReference type="Pfam" id="PF01730">
    <property type="entry name" value="UreF"/>
    <property type="match status" value="1"/>
</dbReference>
<evidence type="ECO:0000256" key="2">
    <source>
        <dbReference type="ARBA" id="ARBA00023186"/>
    </source>
</evidence>
<comment type="subcellular location">
    <subcellularLocation>
        <location evidence="3">Cytoplasm</location>
    </subcellularLocation>
</comment>
<name>A0A9Q9ILV2_9ACTN</name>
<accession>A0A9Q9ILV2</accession>
<evidence type="ECO:0000313" key="5">
    <source>
        <dbReference type="Proteomes" id="UP001058003"/>
    </source>
</evidence>
<keyword evidence="5" id="KW-1185">Reference proteome</keyword>
<sequence length="219" mass="22607">MKTQLLILADGRFPSGGHAHSGGLEAAVVRQRVRDLDGLRAFLVGRLHTAGLVGAAFTAAACARPDTMDELEDELDARTPSPALRLASRRQGRSLCRAAAVVWPGPHVTRAGTYRGGLHQPVALGVVAQAAGCTPAEAAWVSAYHAVSGPASAAVRLLGLDPYQVHGLLAELGAQCDDVAGQATETARGPAADLPAASSPLLDVSAEDHASWEVRLFAS</sequence>
<dbReference type="EMBL" id="CP073767">
    <property type="protein sequence ID" value="UWZ55699.1"/>
    <property type="molecule type" value="Genomic_DNA"/>
</dbReference>
<protein>
    <recommendedName>
        <fullName evidence="3">Urease accessory protein UreF</fullName>
    </recommendedName>
</protein>
<dbReference type="AlphaFoldDB" id="A0A9Q9ILV2"/>
<dbReference type="KEGG" id="daur:Daura_05715"/>
<evidence type="ECO:0000256" key="1">
    <source>
        <dbReference type="ARBA" id="ARBA00022988"/>
    </source>
</evidence>
<evidence type="ECO:0000256" key="3">
    <source>
        <dbReference type="HAMAP-Rule" id="MF_01385"/>
    </source>
</evidence>
<dbReference type="InterPro" id="IPR038277">
    <property type="entry name" value="UreF_sf"/>
</dbReference>
<dbReference type="Gene3D" id="1.10.4190.10">
    <property type="entry name" value="Urease accessory protein UreF"/>
    <property type="match status" value="1"/>
</dbReference>
<dbReference type="OrthoDB" id="3382047at2"/>
<proteinExistence type="inferred from homology"/>
<keyword evidence="2 3" id="KW-0143">Chaperone</keyword>
<gene>
    <name evidence="3" type="primary">ureF</name>
    <name evidence="4" type="ORF">Daura_05715</name>
</gene>
<dbReference type="HAMAP" id="MF_01385">
    <property type="entry name" value="UreF"/>
    <property type="match status" value="1"/>
</dbReference>
<dbReference type="PANTHER" id="PTHR33620:SF1">
    <property type="entry name" value="UREASE ACCESSORY PROTEIN F"/>
    <property type="match status" value="1"/>
</dbReference>
<comment type="subunit">
    <text evidence="3">UreD, UreF and UreG form a complex that acts as a GTP-hydrolysis-dependent molecular chaperone, activating the urease apoprotein by helping to assemble the nickel containing metallocenter of UreC. The UreE protein probably delivers the nickel.</text>
</comment>